<comment type="caution">
    <text evidence="5">The sequence shown here is derived from an EMBL/GenBank/DDBJ whole genome shotgun (WGS) entry which is preliminary data.</text>
</comment>
<dbReference type="SUPFAM" id="SSF53850">
    <property type="entry name" value="Periplasmic binding protein-like II"/>
    <property type="match status" value="1"/>
</dbReference>
<gene>
    <name evidence="5" type="ORF">HBA54_13225</name>
</gene>
<reference evidence="5" key="1">
    <citation type="submission" date="2020-03" db="EMBL/GenBank/DDBJ databases">
        <title>Genome of Pelagibius litoralis DSM 21314T.</title>
        <authorList>
            <person name="Wang G."/>
        </authorList>
    </citation>
    <scope>NUCLEOTIDE SEQUENCE</scope>
    <source>
        <strain evidence="5">DSM 21314</strain>
    </source>
</reference>
<evidence type="ECO:0000313" key="5">
    <source>
        <dbReference type="EMBL" id="NIA69557.1"/>
    </source>
</evidence>
<organism evidence="5 6">
    <name type="scientific">Pelagibius litoralis</name>
    <dbReference type="NCBI Taxonomy" id="374515"/>
    <lineage>
        <taxon>Bacteria</taxon>
        <taxon>Pseudomonadati</taxon>
        <taxon>Pseudomonadota</taxon>
        <taxon>Alphaproteobacteria</taxon>
        <taxon>Rhodospirillales</taxon>
        <taxon>Rhodovibrionaceae</taxon>
        <taxon>Pelagibius</taxon>
    </lineage>
</organism>
<proteinExistence type="inferred from homology"/>
<feature type="domain" description="Solute-binding protein family 5" evidence="4">
    <location>
        <begin position="107"/>
        <end position="514"/>
    </location>
</feature>
<dbReference type="GO" id="GO:1904680">
    <property type="term" value="F:peptide transmembrane transporter activity"/>
    <property type="evidence" value="ECO:0007669"/>
    <property type="project" value="TreeGrafter"/>
</dbReference>
<dbReference type="AlphaFoldDB" id="A0A967EY53"/>
<keyword evidence="3" id="KW-0732">Signal</keyword>
<dbReference type="GO" id="GO:0015833">
    <property type="term" value="P:peptide transport"/>
    <property type="evidence" value="ECO:0007669"/>
    <property type="project" value="TreeGrafter"/>
</dbReference>
<feature type="signal peptide" evidence="3">
    <location>
        <begin position="1"/>
        <end position="25"/>
    </location>
</feature>
<dbReference type="EMBL" id="JAAQPH010000009">
    <property type="protein sequence ID" value="NIA69557.1"/>
    <property type="molecule type" value="Genomic_DNA"/>
</dbReference>
<evidence type="ECO:0000256" key="2">
    <source>
        <dbReference type="ARBA" id="ARBA00005695"/>
    </source>
</evidence>
<accession>A0A967EY53</accession>
<evidence type="ECO:0000256" key="3">
    <source>
        <dbReference type="SAM" id="SignalP"/>
    </source>
</evidence>
<dbReference type="InterPro" id="IPR000914">
    <property type="entry name" value="SBP_5_dom"/>
</dbReference>
<dbReference type="PANTHER" id="PTHR30290:SF62">
    <property type="entry name" value="OLIGOPEPTIDE ABC TRANSPORTER, PERIPLASMIC OLIGOPEPTIDE-BINDING PROTEIN"/>
    <property type="match status" value="1"/>
</dbReference>
<comment type="subcellular location">
    <subcellularLocation>
        <location evidence="1">Periplasm</location>
    </subcellularLocation>
</comment>
<evidence type="ECO:0000313" key="6">
    <source>
        <dbReference type="Proteomes" id="UP000761264"/>
    </source>
</evidence>
<evidence type="ECO:0000259" key="4">
    <source>
        <dbReference type="Pfam" id="PF00496"/>
    </source>
</evidence>
<comment type="similarity">
    <text evidence="2">Belongs to the bacterial solute-binding protein 5 family.</text>
</comment>
<dbReference type="CDD" id="cd08500">
    <property type="entry name" value="PBP2_NikA_DppA_OppA_like_4"/>
    <property type="match status" value="1"/>
</dbReference>
<keyword evidence="6" id="KW-1185">Reference proteome</keyword>
<name>A0A967EY53_9PROT</name>
<dbReference type="Gene3D" id="3.10.105.10">
    <property type="entry name" value="Dipeptide-binding Protein, Domain 3"/>
    <property type="match status" value="1"/>
</dbReference>
<feature type="chain" id="PRO_5037215934" evidence="3">
    <location>
        <begin position="26"/>
        <end position="643"/>
    </location>
</feature>
<dbReference type="RefSeq" id="WP_167225278.1">
    <property type="nucleotide sequence ID" value="NZ_JAAQPH010000009.1"/>
</dbReference>
<dbReference type="Pfam" id="PF00496">
    <property type="entry name" value="SBP_bac_5"/>
    <property type="match status" value="1"/>
</dbReference>
<dbReference type="PANTHER" id="PTHR30290">
    <property type="entry name" value="PERIPLASMIC BINDING COMPONENT OF ABC TRANSPORTER"/>
    <property type="match status" value="1"/>
</dbReference>
<sequence>MKPSTALLAVAILALVSLGRVPAFAQGAPGQAPGEPPVLRFNLATGALPPLAERLPEEPRRDLPALEGWREGRYGGSLRLLSRAGRDARDLMLLGYARLVVWNENFELVPDILKTVSVEDGRIFTLTLRAGHRWSDGTPFTTADFRFWWEDVANNAELSPSGLPPEMLADGRPPVFEVLDDTTVRFTWATANPLFLPALAGASPLLIYRPRHYLERFHAGYADSKALAAQAETMGLQSWAELFQRRDRLFRFDNPDLPSLQPWVNTVAPPAERFVARRNPYFHRVDGAGRQLPYIDEVILTPTQPGLIAAKAAAGEADLLARGLSYIDAPVLKAAEERGKIKLRLWPIGRGAQLALYPNLNVVSPGWRKALRDVRFRRALSLAVDRDELNQVLYQGTALPGANTLLPASPLYAEADRKAWAVYDPDQANALLDEMGMLWRDKDGIRHLPDGRRADLVIETADTDPAEVDALEVITEQWRKVGIAVLIRSQGRQAARQRIRAGATNMSIFYGLTNGLATAAMSPAELAPTSDRQNNWPLWGLHFQSNGEAGEAPDLPAAQELLALYEAWASGPEEAAQAKIWQRMLQIHADQVFTIGLLGAVRQPVVVNADLRNLPAEAVYLYDPGAYFGRYRPDTFWFAQRLK</sequence>
<dbReference type="Gene3D" id="3.40.190.10">
    <property type="entry name" value="Periplasmic binding protein-like II"/>
    <property type="match status" value="1"/>
</dbReference>
<protein>
    <submittedName>
        <fullName evidence="5">ABC transporter substrate-binding protein</fullName>
    </submittedName>
</protein>
<dbReference type="Proteomes" id="UP000761264">
    <property type="component" value="Unassembled WGS sequence"/>
</dbReference>
<evidence type="ECO:0000256" key="1">
    <source>
        <dbReference type="ARBA" id="ARBA00004418"/>
    </source>
</evidence>
<dbReference type="InterPro" id="IPR039424">
    <property type="entry name" value="SBP_5"/>
</dbReference>